<dbReference type="AlphaFoldDB" id="E6PZM7"/>
<organism evidence="6">
    <name type="scientific">mine drainage metagenome</name>
    <dbReference type="NCBI Taxonomy" id="410659"/>
    <lineage>
        <taxon>unclassified sequences</taxon>
        <taxon>metagenomes</taxon>
        <taxon>ecological metagenomes</taxon>
    </lineage>
</organism>
<reference evidence="6" key="1">
    <citation type="submission" date="2009-10" db="EMBL/GenBank/DDBJ databases">
        <title>Diversity of trophic interactions inside an arsenic-rich microbial ecosystem.</title>
        <authorList>
            <person name="Bertin P.N."/>
            <person name="Heinrich-Salmeron A."/>
            <person name="Pelletier E."/>
            <person name="Goulhen-Chollet F."/>
            <person name="Arsene-Ploetze F."/>
            <person name="Gallien S."/>
            <person name="Calteau A."/>
            <person name="Vallenet D."/>
            <person name="Casiot C."/>
            <person name="Chane-Woon-Ming B."/>
            <person name="Giloteaux L."/>
            <person name="Barakat M."/>
            <person name="Bonnefoy V."/>
            <person name="Bruneel O."/>
            <person name="Chandler M."/>
            <person name="Cleiss J."/>
            <person name="Duran R."/>
            <person name="Elbaz-Poulichet F."/>
            <person name="Fonknechten N."/>
            <person name="Lauga B."/>
            <person name="Mornico D."/>
            <person name="Ortet P."/>
            <person name="Schaeffer C."/>
            <person name="Siguier P."/>
            <person name="Alexander Thil Smith A."/>
            <person name="Van Dorsselaer A."/>
            <person name="Weissenbach J."/>
            <person name="Medigue C."/>
            <person name="Le Paslier D."/>
        </authorList>
    </citation>
    <scope>NUCLEOTIDE SEQUENCE</scope>
</reference>
<accession>E6PZM7</accession>
<comment type="caution">
    <text evidence="6">The sequence shown here is derived from an EMBL/GenBank/DDBJ whole genome shotgun (WGS) entry which is preliminary data.</text>
</comment>
<gene>
    <name evidence="6" type="ORF">CARN3_1410</name>
</gene>
<dbReference type="GO" id="GO:0005886">
    <property type="term" value="C:plasma membrane"/>
    <property type="evidence" value="ECO:0007669"/>
    <property type="project" value="InterPro"/>
</dbReference>
<name>E6PZM7_9ZZZZ</name>
<evidence type="ECO:0000256" key="4">
    <source>
        <dbReference type="ARBA" id="ARBA00023136"/>
    </source>
</evidence>
<evidence type="ECO:0000256" key="3">
    <source>
        <dbReference type="ARBA" id="ARBA00022989"/>
    </source>
</evidence>
<dbReference type="Pfam" id="PF04357">
    <property type="entry name" value="TamB"/>
    <property type="match status" value="1"/>
</dbReference>
<keyword evidence="2" id="KW-0812">Transmembrane</keyword>
<evidence type="ECO:0000259" key="5">
    <source>
        <dbReference type="Pfam" id="PF04357"/>
    </source>
</evidence>
<evidence type="ECO:0000256" key="2">
    <source>
        <dbReference type="ARBA" id="ARBA00022692"/>
    </source>
</evidence>
<evidence type="ECO:0000256" key="1">
    <source>
        <dbReference type="ARBA" id="ARBA00004167"/>
    </source>
</evidence>
<comment type="subcellular location">
    <subcellularLocation>
        <location evidence="1">Membrane</location>
        <topology evidence="1">Single-pass membrane protein</topology>
    </subcellularLocation>
</comment>
<dbReference type="PANTHER" id="PTHR36985:SF1">
    <property type="entry name" value="TRANSLOCATION AND ASSEMBLY MODULE SUBUNIT TAMB"/>
    <property type="match status" value="1"/>
</dbReference>
<dbReference type="GO" id="GO:0097347">
    <property type="term" value="C:TAM protein secretion complex"/>
    <property type="evidence" value="ECO:0007669"/>
    <property type="project" value="TreeGrafter"/>
</dbReference>
<proteinExistence type="predicted"/>
<dbReference type="InterPro" id="IPR007452">
    <property type="entry name" value="TamB_C"/>
</dbReference>
<sequence>MLNFSKLDVGAVLKLMHVTGINGQSNLEGAGEIVGPLAHPKQMNGEANLKQFAVVLEGVHLQSQGGVHGVLANGIAHLDPIEITGEDTDIKVKGSVQLVDQQQLDVSASGAVNLRLAESLDSDLISSGSAAFHIQANGTLLNPMLRGEIAFHRGSIALRDFPNGLSEIEGRLEFNQNRLEVRTLTAMSGGGQLQVGGYLGFQRALYADLNVTGKGIRIRYPQGVSSLANATLRLQGPQNNLLLSGNVLITRFAINSDLNISALTSAQSSGVQPVLSADAPSNHLRLDVHLTTAPQLTFQNAYNAKLAGDADLHLRGTLASPSLLGKISLTEGSASIGGTQYVLQRGDISFTNPVRIEPNIDVDATARVEDYDIILGLHGTTDRLKISYRSEPPLPETDVISLLTQGMTTEEQPMYTQQQQQAGDNPTTDLLLGGALDATVSNRVQRLFGSGAVKVDPNFIGSIGNSSARVTVVEQVGSVTFTFASNVNTTAQQLIQAEYAINRHVSLLMTQDENGIFSVVIKTRRRYR</sequence>
<dbReference type="PANTHER" id="PTHR36985">
    <property type="entry name" value="TRANSLOCATION AND ASSEMBLY MODULE SUBUNIT TAMB"/>
    <property type="match status" value="1"/>
</dbReference>
<dbReference type="EMBL" id="CABN01000131">
    <property type="protein sequence ID" value="CBI00386.1"/>
    <property type="molecule type" value="Genomic_DNA"/>
</dbReference>
<dbReference type="GO" id="GO:0009306">
    <property type="term" value="P:protein secretion"/>
    <property type="evidence" value="ECO:0007669"/>
    <property type="project" value="InterPro"/>
</dbReference>
<feature type="domain" description="Translocation and assembly module TamB C-terminal" evidence="5">
    <location>
        <begin position="183"/>
        <end position="514"/>
    </location>
</feature>
<keyword evidence="3" id="KW-1133">Transmembrane helix</keyword>
<evidence type="ECO:0000313" key="6">
    <source>
        <dbReference type="EMBL" id="CBI00386.1"/>
    </source>
</evidence>
<keyword evidence="4" id="KW-0472">Membrane</keyword>
<protein>
    <recommendedName>
        <fullName evidence="5">Translocation and assembly module TamB C-terminal domain-containing protein</fullName>
    </recommendedName>
</protein>